<dbReference type="Gene3D" id="3.30.710.10">
    <property type="entry name" value="Potassium Channel Kv1.1, Chain A"/>
    <property type="match status" value="1"/>
</dbReference>
<feature type="domain" description="BTB" evidence="1">
    <location>
        <begin position="14"/>
        <end position="89"/>
    </location>
</feature>
<comment type="caution">
    <text evidence="2">The sequence shown here is derived from an EMBL/GenBank/DDBJ whole genome shotgun (WGS) entry which is preliminary data.</text>
</comment>
<dbReference type="Pfam" id="PF00651">
    <property type="entry name" value="BTB"/>
    <property type="match status" value="1"/>
</dbReference>
<dbReference type="InterPro" id="IPR011333">
    <property type="entry name" value="SKP1/BTB/POZ_sf"/>
</dbReference>
<dbReference type="GeneID" id="64637224"/>
<reference evidence="2" key="1">
    <citation type="journal article" date="2020" name="New Phytol.">
        <title>Comparative genomics reveals dynamic genome evolution in host specialist ectomycorrhizal fungi.</title>
        <authorList>
            <person name="Lofgren L.A."/>
            <person name="Nguyen N.H."/>
            <person name="Vilgalys R."/>
            <person name="Ruytinx J."/>
            <person name="Liao H.L."/>
            <person name="Branco S."/>
            <person name="Kuo A."/>
            <person name="LaButti K."/>
            <person name="Lipzen A."/>
            <person name="Andreopoulos W."/>
            <person name="Pangilinan J."/>
            <person name="Riley R."/>
            <person name="Hundley H."/>
            <person name="Na H."/>
            <person name="Barry K."/>
            <person name="Grigoriev I.V."/>
            <person name="Stajich J.E."/>
            <person name="Kennedy P.G."/>
        </authorList>
    </citation>
    <scope>NUCLEOTIDE SEQUENCE</scope>
    <source>
        <strain evidence="2">MN1</strain>
    </source>
</reference>
<gene>
    <name evidence="2" type="ORF">BJ212DRAFT_439727</name>
</gene>
<evidence type="ECO:0000313" key="2">
    <source>
        <dbReference type="EMBL" id="KAG1812918.1"/>
    </source>
</evidence>
<dbReference type="SMART" id="SM00225">
    <property type="entry name" value="BTB"/>
    <property type="match status" value="1"/>
</dbReference>
<dbReference type="PROSITE" id="PS50097">
    <property type="entry name" value="BTB"/>
    <property type="match status" value="1"/>
</dbReference>
<evidence type="ECO:0000259" key="1">
    <source>
        <dbReference type="PROSITE" id="PS50097"/>
    </source>
</evidence>
<dbReference type="RefSeq" id="XP_041190941.1">
    <property type="nucleotide sequence ID" value="XM_041343208.1"/>
</dbReference>
<organism evidence="2 3">
    <name type="scientific">Suillus subaureus</name>
    <dbReference type="NCBI Taxonomy" id="48587"/>
    <lineage>
        <taxon>Eukaryota</taxon>
        <taxon>Fungi</taxon>
        <taxon>Dikarya</taxon>
        <taxon>Basidiomycota</taxon>
        <taxon>Agaricomycotina</taxon>
        <taxon>Agaricomycetes</taxon>
        <taxon>Agaricomycetidae</taxon>
        <taxon>Boletales</taxon>
        <taxon>Suillineae</taxon>
        <taxon>Suillaceae</taxon>
        <taxon>Suillus</taxon>
    </lineage>
</organism>
<protein>
    <recommendedName>
        <fullName evidence="1">BTB domain-containing protein</fullName>
    </recommendedName>
</protein>
<dbReference type="SUPFAM" id="SSF54695">
    <property type="entry name" value="POZ domain"/>
    <property type="match status" value="1"/>
</dbReference>
<dbReference type="EMBL" id="JABBWG010000025">
    <property type="protein sequence ID" value="KAG1812918.1"/>
    <property type="molecule type" value="Genomic_DNA"/>
</dbReference>
<keyword evidence="3" id="KW-1185">Reference proteome</keyword>
<accession>A0A9P7JB84</accession>
<dbReference type="AlphaFoldDB" id="A0A9P7JB84"/>
<dbReference type="InterPro" id="IPR000210">
    <property type="entry name" value="BTB/POZ_dom"/>
</dbReference>
<name>A0A9P7JB84_9AGAM</name>
<sequence>MSTCASSPFDHPKADIILRSSDGVDFRVFKLFLTLASPFFETMFELPQPAAGTNDDSNDDLPVISVQEDSKTLDTFLRFCYPSTLAEDPSLESLKDIKAILGVARKYSLNLIERKVCQALASPKVLEAEALRCFAIARNAGLKHETITAARYTLRQPLIPTWFAEIEMITASDLLALLTYHKKCSIAVAPLLLNFNWVMNHYGISNRNHWLVSVVSGRRHGPGPNSYITTNCTCARSAKFMLWEMAPLSWWATYMDETFELLRDTPSGAIVKLEAEKTIQKVRNEGCAICSVVVKANMEEFGDLLALEVEKATASIELEIDF</sequence>
<proteinExistence type="predicted"/>
<dbReference type="Proteomes" id="UP000807769">
    <property type="component" value="Unassembled WGS sequence"/>
</dbReference>
<evidence type="ECO:0000313" key="3">
    <source>
        <dbReference type="Proteomes" id="UP000807769"/>
    </source>
</evidence>
<dbReference type="OrthoDB" id="3164835at2759"/>